<proteinExistence type="predicted"/>
<keyword evidence="1" id="KW-0812">Transmembrane</keyword>
<dbReference type="InterPro" id="IPR012902">
    <property type="entry name" value="N_methyl_site"/>
</dbReference>
<accession>A0A3E1KCM4</accession>
<dbReference type="InterPro" id="IPR045584">
    <property type="entry name" value="Pilin-like"/>
</dbReference>
<dbReference type="NCBIfam" id="TIGR02532">
    <property type="entry name" value="IV_pilin_GFxxxE"/>
    <property type="match status" value="1"/>
</dbReference>
<organism evidence="2 3">
    <name type="scientific">Wenzhouxiangella sediminis</name>
    <dbReference type="NCBI Taxonomy" id="1792836"/>
    <lineage>
        <taxon>Bacteria</taxon>
        <taxon>Pseudomonadati</taxon>
        <taxon>Pseudomonadota</taxon>
        <taxon>Gammaproteobacteria</taxon>
        <taxon>Chromatiales</taxon>
        <taxon>Wenzhouxiangellaceae</taxon>
        <taxon>Wenzhouxiangella</taxon>
    </lineage>
</organism>
<comment type="caution">
    <text evidence="2">The sequence shown here is derived from an EMBL/GenBank/DDBJ whole genome shotgun (WGS) entry which is preliminary data.</text>
</comment>
<reference evidence="2 3" key="1">
    <citation type="submission" date="2018-08" db="EMBL/GenBank/DDBJ databases">
        <title>Wenzhouxiangella salilacus sp. nov., a novel bacterium isolated from a saline lake in Xinjiang Province, China.</title>
        <authorList>
            <person name="Han S."/>
        </authorList>
    </citation>
    <scope>NUCLEOTIDE SEQUENCE [LARGE SCALE GENOMIC DNA]</scope>
    <source>
        <strain evidence="2 3">XDB06</strain>
    </source>
</reference>
<name>A0A3E1KCM4_9GAMM</name>
<keyword evidence="3" id="KW-1185">Reference proteome</keyword>
<keyword evidence="1" id="KW-1133">Transmembrane helix</keyword>
<dbReference type="EMBL" id="QUZK01000004">
    <property type="protein sequence ID" value="RFF32706.1"/>
    <property type="molecule type" value="Genomic_DNA"/>
</dbReference>
<dbReference type="Proteomes" id="UP000260351">
    <property type="component" value="Unassembled WGS sequence"/>
</dbReference>
<dbReference type="Pfam" id="PF07963">
    <property type="entry name" value="N_methyl"/>
    <property type="match status" value="1"/>
</dbReference>
<sequence length="334" mass="35019">MFTTSPHIAPTSYCTGPMARPGGLSLGRRAQRIGQYACAHLGRESPPGRTLEPVRYARGGNIRARSRGFTLIELILVIVLVGILAVVATVFILPPFQAAADIERRAMLVDAADLAVNRITREVRNALPNSLVVSGNRIEFISTVTSGRYRRLPAPGGGSDIFVPAQSSGSFDVLGGLLDAGAVQTRSAGTDCGTNAGHCLSVYNTGQPGYDAWTGGNIAAITAVSGSSISYDSGGSGPPFATHSPQQRFHVISRTVRYSCGGGQLRRWSGYALSQLGNPLSGAGNLVADNVTSCQFAYNPGTSARRGLLTVRLDLADEGESIFLLGQAQVLNTP</sequence>
<dbReference type="OrthoDB" id="9788802at2"/>
<dbReference type="SUPFAM" id="SSF54523">
    <property type="entry name" value="Pili subunits"/>
    <property type="match status" value="1"/>
</dbReference>
<evidence type="ECO:0000313" key="3">
    <source>
        <dbReference type="Proteomes" id="UP000260351"/>
    </source>
</evidence>
<dbReference type="AlphaFoldDB" id="A0A3E1KCM4"/>
<keyword evidence="1" id="KW-0472">Membrane</keyword>
<feature type="transmembrane region" description="Helical" evidence="1">
    <location>
        <begin position="71"/>
        <end position="93"/>
    </location>
</feature>
<dbReference type="PROSITE" id="PS00409">
    <property type="entry name" value="PROKAR_NTER_METHYL"/>
    <property type="match status" value="1"/>
</dbReference>
<evidence type="ECO:0000313" key="2">
    <source>
        <dbReference type="EMBL" id="RFF32706.1"/>
    </source>
</evidence>
<protein>
    <submittedName>
        <fullName evidence="2">Type II secretion system protein</fullName>
    </submittedName>
</protein>
<gene>
    <name evidence="2" type="ORF">DZC52_00870</name>
</gene>
<evidence type="ECO:0000256" key="1">
    <source>
        <dbReference type="SAM" id="Phobius"/>
    </source>
</evidence>